<dbReference type="InterPro" id="IPR004424">
    <property type="entry name" value="IspE"/>
</dbReference>
<evidence type="ECO:0000259" key="10">
    <source>
        <dbReference type="Pfam" id="PF00288"/>
    </source>
</evidence>
<comment type="caution">
    <text evidence="12">The sequence shown here is derived from an EMBL/GenBank/DDBJ whole genome shotgun (WGS) entry which is preliminary data.</text>
</comment>
<dbReference type="NCBIfam" id="TIGR00154">
    <property type="entry name" value="ispE"/>
    <property type="match status" value="1"/>
</dbReference>
<protein>
    <recommendedName>
        <fullName evidence="3 9">4-diphosphocytidyl-2-C-methyl-D-erythritol kinase</fullName>
        <shortName evidence="9">CMK</shortName>
        <ecNumber evidence="2 9">2.7.1.148</ecNumber>
    </recommendedName>
    <alternativeName>
        <fullName evidence="8 9">4-(cytidine-5'-diphospho)-2-C-methyl-D-erythritol kinase</fullName>
    </alternativeName>
</protein>
<sequence length="267" mass="29319">MVAFPNAKINLGLYITEKRSDGYHNLESVFVPVGWSDVLEILPASETSFRSTGLPIPGETSTNLCLRAYEQLRKDFDLPPVRIHLHKVVPIGAGLGGGSSDAAFTLKVLNTLFDLKLSTEALEAYARPLGSDCAFFIRNEAKFCVGKGDEFSEIMLNLAGKSILLVYPDLHSSTAEAYAGIRPRPAQAQWTQVLQQPLHTWQASITNDFEQSLFPKYPQLAQIKRQLYEAGAAYASMSGSGSTVYGIFEGEVPEALFPQLTTWQGKL</sequence>
<dbReference type="PANTHER" id="PTHR43527:SF2">
    <property type="entry name" value="4-DIPHOSPHOCYTIDYL-2-C-METHYL-D-ERYTHRITOL KINASE, CHLOROPLASTIC"/>
    <property type="match status" value="1"/>
</dbReference>
<evidence type="ECO:0000256" key="8">
    <source>
        <dbReference type="ARBA" id="ARBA00032554"/>
    </source>
</evidence>
<keyword evidence="7 9" id="KW-0067">ATP-binding</keyword>
<feature type="domain" description="GHMP kinase C-terminal" evidence="11">
    <location>
        <begin position="205"/>
        <end position="252"/>
    </location>
</feature>
<dbReference type="OrthoDB" id="9809438at2"/>
<keyword evidence="5 9" id="KW-0547">Nucleotide-binding</keyword>
<dbReference type="UniPathway" id="UPA00056">
    <property type="reaction ID" value="UER00094"/>
</dbReference>
<dbReference type="Pfam" id="PF08544">
    <property type="entry name" value="GHMP_kinases_C"/>
    <property type="match status" value="1"/>
</dbReference>
<gene>
    <name evidence="9" type="primary">ispE</name>
    <name evidence="12" type="ORF">C5O19_13320</name>
</gene>
<dbReference type="Proteomes" id="UP000239590">
    <property type="component" value="Unassembled WGS sequence"/>
</dbReference>
<comment type="similarity">
    <text evidence="1 9">Belongs to the GHMP kinase family. IspE subfamily.</text>
</comment>
<keyword evidence="4 9" id="KW-0808">Transferase</keyword>
<dbReference type="InterPro" id="IPR036554">
    <property type="entry name" value="GHMP_kinase_C_sf"/>
</dbReference>
<accession>A0A2S7IS53</accession>
<dbReference type="GO" id="GO:0019288">
    <property type="term" value="P:isopentenyl diphosphate biosynthetic process, methylerythritol 4-phosphate pathway"/>
    <property type="evidence" value="ECO:0007669"/>
    <property type="project" value="UniProtKB-UniRule"/>
</dbReference>
<evidence type="ECO:0000256" key="1">
    <source>
        <dbReference type="ARBA" id="ARBA00009684"/>
    </source>
</evidence>
<keyword evidence="6 9" id="KW-0418">Kinase</keyword>
<dbReference type="RefSeq" id="WP_104712958.1">
    <property type="nucleotide sequence ID" value="NZ_PTRA01000001.1"/>
</dbReference>
<dbReference type="GO" id="GO:0005524">
    <property type="term" value="F:ATP binding"/>
    <property type="evidence" value="ECO:0007669"/>
    <property type="project" value="UniProtKB-UniRule"/>
</dbReference>
<feature type="binding site" evidence="9">
    <location>
        <begin position="90"/>
        <end position="100"/>
    </location>
    <ligand>
        <name>ATP</name>
        <dbReference type="ChEBI" id="CHEBI:30616"/>
    </ligand>
</feature>
<evidence type="ECO:0000256" key="9">
    <source>
        <dbReference type="HAMAP-Rule" id="MF_00061"/>
    </source>
</evidence>
<proteinExistence type="inferred from homology"/>
<dbReference type="PIRSF" id="PIRSF010376">
    <property type="entry name" value="IspE"/>
    <property type="match status" value="1"/>
</dbReference>
<dbReference type="EC" id="2.7.1.148" evidence="2 9"/>
<keyword evidence="13" id="KW-1185">Reference proteome</keyword>
<evidence type="ECO:0000256" key="3">
    <source>
        <dbReference type="ARBA" id="ARBA00017473"/>
    </source>
</evidence>
<dbReference type="InterPro" id="IPR013750">
    <property type="entry name" value="GHMP_kinase_C_dom"/>
</dbReference>
<organism evidence="12 13">
    <name type="scientific">Siphonobacter curvatus</name>
    <dbReference type="NCBI Taxonomy" id="2094562"/>
    <lineage>
        <taxon>Bacteria</taxon>
        <taxon>Pseudomonadati</taxon>
        <taxon>Bacteroidota</taxon>
        <taxon>Cytophagia</taxon>
        <taxon>Cytophagales</taxon>
        <taxon>Cytophagaceae</taxon>
        <taxon>Siphonobacter</taxon>
    </lineage>
</organism>
<dbReference type="Gene3D" id="3.30.230.10">
    <property type="match status" value="1"/>
</dbReference>
<feature type="domain" description="GHMP kinase N-terminal" evidence="10">
    <location>
        <begin position="63"/>
        <end position="137"/>
    </location>
</feature>
<evidence type="ECO:0000313" key="12">
    <source>
        <dbReference type="EMBL" id="PQA60551.1"/>
    </source>
</evidence>
<evidence type="ECO:0000256" key="6">
    <source>
        <dbReference type="ARBA" id="ARBA00022777"/>
    </source>
</evidence>
<evidence type="ECO:0000256" key="5">
    <source>
        <dbReference type="ARBA" id="ARBA00022741"/>
    </source>
</evidence>
<feature type="active site" evidence="9">
    <location>
        <position position="8"/>
    </location>
</feature>
<dbReference type="Gene3D" id="3.30.70.890">
    <property type="entry name" value="GHMP kinase, C-terminal domain"/>
    <property type="match status" value="1"/>
</dbReference>
<evidence type="ECO:0000259" key="11">
    <source>
        <dbReference type="Pfam" id="PF08544"/>
    </source>
</evidence>
<dbReference type="InterPro" id="IPR020568">
    <property type="entry name" value="Ribosomal_Su5_D2-typ_SF"/>
</dbReference>
<dbReference type="GO" id="GO:0016114">
    <property type="term" value="P:terpenoid biosynthetic process"/>
    <property type="evidence" value="ECO:0007669"/>
    <property type="project" value="UniProtKB-UniRule"/>
</dbReference>
<dbReference type="Pfam" id="PF00288">
    <property type="entry name" value="GHMP_kinases_N"/>
    <property type="match status" value="1"/>
</dbReference>
<dbReference type="EMBL" id="PTRA01000001">
    <property type="protein sequence ID" value="PQA60551.1"/>
    <property type="molecule type" value="Genomic_DNA"/>
</dbReference>
<dbReference type="PANTHER" id="PTHR43527">
    <property type="entry name" value="4-DIPHOSPHOCYTIDYL-2-C-METHYL-D-ERYTHRITOL KINASE, CHLOROPLASTIC"/>
    <property type="match status" value="1"/>
</dbReference>
<dbReference type="SUPFAM" id="SSF55060">
    <property type="entry name" value="GHMP Kinase, C-terminal domain"/>
    <property type="match status" value="1"/>
</dbReference>
<evidence type="ECO:0000256" key="4">
    <source>
        <dbReference type="ARBA" id="ARBA00022679"/>
    </source>
</evidence>
<evidence type="ECO:0000256" key="7">
    <source>
        <dbReference type="ARBA" id="ARBA00022840"/>
    </source>
</evidence>
<dbReference type="InterPro" id="IPR006204">
    <property type="entry name" value="GHMP_kinase_N_dom"/>
</dbReference>
<dbReference type="AlphaFoldDB" id="A0A2S7IS53"/>
<dbReference type="InterPro" id="IPR014721">
    <property type="entry name" value="Ribsml_uS5_D2-typ_fold_subgr"/>
</dbReference>
<name>A0A2S7IS53_9BACT</name>
<reference evidence="13" key="1">
    <citation type="submission" date="2018-02" db="EMBL/GenBank/DDBJ databases">
        <title>Genome sequencing of Solimonas sp. HR-BB.</title>
        <authorList>
            <person name="Lee Y."/>
            <person name="Jeon C.O."/>
        </authorList>
    </citation>
    <scope>NUCLEOTIDE SEQUENCE [LARGE SCALE GENOMIC DNA]</scope>
    <source>
        <strain evidence="13">HR-U</strain>
    </source>
</reference>
<dbReference type="HAMAP" id="MF_00061">
    <property type="entry name" value="IspE"/>
    <property type="match status" value="1"/>
</dbReference>
<feature type="active site" evidence="9">
    <location>
        <position position="132"/>
    </location>
</feature>
<evidence type="ECO:0000256" key="2">
    <source>
        <dbReference type="ARBA" id="ARBA00012052"/>
    </source>
</evidence>
<comment type="pathway">
    <text evidence="9">Isoprenoid biosynthesis; isopentenyl diphosphate biosynthesis via DXP pathway; isopentenyl diphosphate from 1-deoxy-D-xylulose 5-phosphate: step 3/6.</text>
</comment>
<comment type="function">
    <text evidence="9">Catalyzes the phosphorylation of the position 2 hydroxy group of 4-diphosphocytidyl-2C-methyl-D-erythritol.</text>
</comment>
<dbReference type="SUPFAM" id="SSF54211">
    <property type="entry name" value="Ribosomal protein S5 domain 2-like"/>
    <property type="match status" value="1"/>
</dbReference>
<comment type="catalytic activity">
    <reaction evidence="9">
        <text>4-CDP-2-C-methyl-D-erythritol + ATP = 4-CDP-2-C-methyl-D-erythritol 2-phosphate + ADP + H(+)</text>
        <dbReference type="Rhea" id="RHEA:18437"/>
        <dbReference type="ChEBI" id="CHEBI:15378"/>
        <dbReference type="ChEBI" id="CHEBI:30616"/>
        <dbReference type="ChEBI" id="CHEBI:57823"/>
        <dbReference type="ChEBI" id="CHEBI:57919"/>
        <dbReference type="ChEBI" id="CHEBI:456216"/>
        <dbReference type="EC" id="2.7.1.148"/>
    </reaction>
</comment>
<evidence type="ECO:0000313" key="13">
    <source>
        <dbReference type="Proteomes" id="UP000239590"/>
    </source>
</evidence>
<keyword evidence="9" id="KW-0414">Isoprene biosynthesis</keyword>
<dbReference type="GO" id="GO:0050515">
    <property type="term" value="F:4-(cytidine 5'-diphospho)-2-C-methyl-D-erythritol kinase activity"/>
    <property type="evidence" value="ECO:0007669"/>
    <property type="project" value="UniProtKB-UniRule"/>
</dbReference>